<feature type="region of interest" description="Disordered" evidence="1">
    <location>
        <begin position="181"/>
        <end position="216"/>
    </location>
</feature>
<name>A0ABR4C7W6_9HELO</name>
<evidence type="ECO:0000313" key="3">
    <source>
        <dbReference type="Proteomes" id="UP001595075"/>
    </source>
</evidence>
<protein>
    <submittedName>
        <fullName evidence="2">Uncharacterized protein</fullName>
    </submittedName>
</protein>
<feature type="compositionally biased region" description="Polar residues" evidence="1">
    <location>
        <begin position="352"/>
        <end position="367"/>
    </location>
</feature>
<evidence type="ECO:0000313" key="2">
    <source>
        <dbReference type="EMBL" id="KAL2065616.1"/>
    </source>
</evidence>
<sequence length="642" mass="73992">MSRPVPSPAEFIAWSSPRNGKTTSNKVNLNTTQVHQQPAVDGRMFMLPTRLLPPQFLLPAWNSRQLAQAAQWAHKREFHSRKDRKLYQEQNGVESAVEGRKRPSSRQRLKLLEAERALNPALNSRELAQPVQGTHKSNYNNRRASKYYQEKYGVASAVEGRNTPSRRRPRSFDVEKGLIPRRTGFKEQSDGSYTTNQLDEPLQTAQDHQSHESVSRERLEFRKVYTSSQQREVERVVEAGRVAEEHFLAEDTIETQSGDQEPDPSFEGLSLFEELFPEEAMARQKREKRAMERFEKLPAFNWDMDTKQLDAHDRRQQEARQKTRDKYHTIPLLTGDNRTDTAREILPVKQIPKSNTSSQRTDQSRTNNSRVAVLVLSACSKRLEETDFYRVGPKGNHIENWTSGILKVIPARDNVTLEPLGQYYLLFSSYAAARLYLDKTQRLLYLSKSNDFFSRNTAKRDARLREDEDLEAVMRNFTMVPTGGKLYLRLLEPPYSKGIQWMIDAAGPASLVVRQNKSQHLVLFSTDSAPVKQGELENAIMDDGKRRNLHWKLAGAMNEAVVQLETKAPTIRENAEFDTGNERRSTYQGAARYTISFKDSNEARRFAREWHRRPFPSRRVARPEEDAPPIYHSINPLLFPLP</sequence>
<accession>A0ABR4C7W6</accession>
<reference evidence="2 3" key="1">
    <citation type="journal article" date="2024" name="Commun. Biol.">
        <title>Comparative genomic analysis of thermophilic fungi reveals convergent evolutionary adaptations and gene losses.</title>
        <authorList>
            <person name="Steindorff A.S."/>
            <person name="Aguilar-Pontes M.V."/>
            <person name="Robinson A.J."/>
            <person name="Andreopoulos B."/>
            <person name="LaButti K."/>
            <person name="Kuo A."/>
            <person name="Mondo S."/>
            <person name="Riley R."/>
            <person name="Otillar R."/>
            <person name="Haridas S."/>
            <person name="Lipzen A."/>
            <person name="Grimwood J."/>
            <person name="Schmutz J."/>
            <person name="Clum A."/>
            <person name="Reid I.D."/>
            <person name="Moisan M.C."/>
            <person name="Butler G."/>
            <person name="Nguyen T.T.M."/>
            <person name="Dewar K."/>
            <person name="Conant G."/>
            <person name="Drula E."/>
            <person name="Henrissat B."/>
            <person name="Hansel C."/>
            <person name="Singer S."/>
            <person name="Hutchinson M.I."/>
            <person name="de Vries R.P."/>
            <person name="Natvig D.O."/>
            <person name="Powell A.J."/>
            <person name="Tsang A."/>
            <person name="Grigoriev I.V."/>
        </authorList>
    </citation>
    <scope>NUCLEOTIDE SEQUENCE [LARGE SCALE GENOMIC DNA]</scope>
    <source>
        <strain evidence="2 3">CBS 494.80</strain>
    </source>
</reference>
<comment type="caution">
    <text evidence="2">The sequence shown here is derived from an EMBL/GenBank/DDBJ whole genome shotgun (WGS) entry which is preliminary data.</text>
</comment>
<feature type="compositionally biased region" description="Polar residues" evidence="1">
    <location>
        <begin position="190"/>
        <end position="207"/>
    </location>
</feature>
<feature type="region of interest" description="Disordered" evidence="1">
    <location>
        <begin position="121"/>
        <end position="143"/>
    </location>
</feature>
<feature type="region of interest" description="Disordered" evidence="1">
    <location>
        <begin position="348"/>
        <end position="367"/>
    </location>
</feature>
<gene>
    <name evidence="2" type="ORF">VTL71DRAFT_3286</name>
</gene>
<proteinExistence type="predicted"/>
<dbReference type="EMBL" id="JAZHXI010000012">
    <property type="protein sequence ID" value="KAL2065616.1"/>
    <property type="molecule type" value="Genomic_DNA"/>
</dbReference>
<evidence type="ECO:0000256" key="1">
    <source>
        <dbReference type="SAM" id="MobiDB-lite"/>
    </source>
</evidence>
<organism evidence="2 3">
    <name type="scientific">Oculimacula yallundae</name>
    <dbReference type="NCBI Taxonomy" id="86028"/>
    <lineage>
        <taxon>Eukaryota</taxon>
        <taxon>Fungi</taxon>
        <taxon>Dikarya</taxon>
        <taxon>Ascomycota</taxon>
        <taxon>Pezizomycotina</taxon>
        <taxon>Leotiomycetes</taxon>
        <taxon>Helotiales</taxon>
        <taxon>Ploettnerulaceae</taxon>
        <taxon>Oculimacula</taxon>
    </lineage>
</organism>
<keyword evidence="3" id="KW-1185">Reference proteome</keyword>
<feature type="compositionally biased region" description="Polar residues" evidence="1">
    <location>
        <begin position="16"/>
        <end position="25"/>
    </location>
</feature>
<feature type="region of interest" description="Disordered" evidence="1">
    <location>
        <begin position="1"/>
        <end position="25"/>
    </location>
</feature>
<dbReference type="Proteomes" id="UP001595075">
    <property type="component" value="Unassembled WGS sequence"/>
</dbReference>
<feature type="compositionally biased region" description="Polar residues" evidence="1">
    <location>
        <begin position="131"/>
        <end position="142"/>
    </location>
</feature>